<evidence type="ECO:0000256" key="1">
    <source>
        <dbReference type="SAM" id="MobiDB-lite"/>
    </source>
</evidence>
<feature type="compositionally biased region" description="Basic residues" evidence="1">
    <location>
        <begin position="80"/>
        <end position="89"/>
    </location>
</feature>
<accession>A0A2V0QM49</accession>
<proteinExistence type="predicted"/>
<evidence type="ECO:0000313" key="3">
    <source>
        <dbReference type="Proteomes" id="UP000247480"/>
    </source>
</evidence>
<reference evidence="2 3" key="1">
    <citation type="submission" date="2018-04" db="EMBL/GenBank/DDBJ databases">
        <title>Draft genome sequence of Pseudomonas syringae pv. actinidiae biovar 1 strains isolated from kiwifruit in Kagawa prefecture.</title>
        <authorList>
            <person name="Tabuchi M."/>
            <person name="Saito M."/>
            <person name="Fujiwara S."/>
            <person name="Sasa N."/>
            <person name="Akimitsu K."/>
            <person name="Gomi K."/>
            <person name="Konishi-Sugita S."/>
            <person name="Hamano K."/>
            <person name="Kataoka I."/>
        </authorList>
    </citation>
    <scope>NUCLEOTIDE SEQUENCE [LARGE SCALE GENOMIC DNA]</scope>
    <source>
        <strain evidence="2 3">MAFF212206</strain>
    </source>
</reference>
<dbReference type="Proteomes" id="UP000247480">
    <property type="component" value="Unassembled WGS sequence"/>
</dbReference>
<feature type="region of interest" description="Disordered" evidence="1">
    <location>
        <begin position="77"/>
        <end position="102"/>
    </location>
</feature>
<protein>
    <submittedName>
        <fullName evidence="2">Multidrug resistance efflux pump</fullName>
    </submittedName>
</protein>
<name>A0A2V0QM49_PSESF</name>
<comment type="caution">
    <text evidence="2">The sequence shown here is derived from an EMBL/GenBank/DDBJ whole genome shotgun (WGS) entry which is preliminary data.</text>
</comment>
<evidence type="ECO:0000313" key="2">
    <source>
        <dbReference type="EMBL" id="GBH14019.1"/>
    </source>
</evidence>
<organism evidence="2 3">
    <name type="scientific">Pseudomonas syringae pv. actinidiae</name>
    <dbReference type="NCBI Taxonomy" id="103796"/>
    <lineage>
        <taxon>Bacteria</taxon>
        <taxon>Pseudomonadati</taxon>
        <taxon>Pseudomonadota</taxon>
        <taxon>Gammaproteobacteria</taxon>
        <taxon>Pseudomonadales</taxon>
        <taxon>Pseudomonadaceae</taxon>
        <taxon>Pseudomonas</taxon>
        <taxon>Pseudomonas syringae</taxon>
    </lineage>
</organism>
<gene>
    <name evidence="2" type="ORF">KPSA1_07516</name>
</gene>
<dbReference type="EMBL" id="BGJZ01000411">
    <property type="protein sequence ID" value="GBH14019.1"/>
    <property type="molecule type" value="Genomic_DNA"/>
</dbReference>
<dbReference type="AlphaFoldDB" id="A0A2V0QM49"/>
<sequence>MQISDLGLMCSEVCAGSTVAADCTVPPSNAFCGVHNALYVQSVPTAKPPRWPFLRPADAMGSGAGLRLSPRAVFCPPNSRRSHVGTRRRTSNERPEGIAGHCSLTGRTGILDRFGFRRLSRRQPAHGPADH</sequence>